<reference evidence="4" key="1">
    <citation type="journal article" date="2016" name="Nature">
        <title>The genome of the seagrass Zostera marina reveals angiosperm adaptation to the sea.</title>
        <authorList>
            <person name="Olsen J.L."/>
            <person name="Rouze P."/>
            <person name="Verhelst B."/>
            <person name="Lin Y.-C."/>
            <person name="Bayer T."/>
            <person name="Collen J."/>
            <person name="Dattolo E."/>
            <person name="De Paoli E."/>
            <person name="Dittami S."/>
            <person name="Maumus F."/>
            <person name="Michel G."/>
            <person name="Kersting A."/>
            <person name="Lauritano C."/>
            <person name="Lohaus R."/>
            <person name="Toepel M."/>
            <person name="Tonon T."/>
            <person name="Vanneste K."/>
            <person name="Amirebrahimi M."/>
            <person name="Brakel J."/>
            <person name="Bostroem C."/>
            <person name="Chovatia M."/>
            <person name="Grimwood J."/>
            <person name="Jenkins J.W."/>
            <person name="Jueterbock A."/>
            <person name="Mraz A."/>
            <person name="Stam W.T."/>
            <person name="Tice H."/>
            <person name="Bornberg-Bauer E."/>
            <person name="Green P.J."/>
            <person name="Pearson G.A."/>
            <person name="Procaccini G."/>
            <person name="Duarte C.M."/>
            <person name="Schmutz J."/>
            <person name="Reusch T.B.H."/>
            <person name="Van de Peer Y."/>
        </authorList>
    </citation>
    <scope>NUCLEOTIDE SEQUENCE [LARGE SCALE GENOMIC DNA]</scope>
    <source>
        <strain evidence="4">cv. Finnish</strain>
    </source>
</reference>
<keyword evidence="1" id="KW-0813">Transport</keyword>
<keyword evidence="4" id="KW-1185">Reference proteome</keyword>
<evidence type="ECO:0000313" key="4">
    <source>
        <dbReference type="Proteomes" id="UP000036987"/>
    </source>
</evidence>
<dbReference type="GO" id="GO:0005789">
    <property type="term" value="C:endoplasmic reticulum membrane"/>
    <property type="evidence" value="ECO:0000318"/>
    <property type="project" value="GO_Central"/>
</dbReference>
<keyword evidence="1" id="KW-0653">Protein transport</keyword>
<evidence type="ECO:0000313" key="3">
    <source>
        <dbReference type="EMBL" id="KMZ72707.1"/>
    </source>
</evidence>
<comment type="subcellular location">
    <subcellularLocation>
        <location evidence="1">Endoplasmic reticulum membrane</location>
        <topology evidence="1">Multi-pass membrane protein</topology>
    </subcellularLocation>
</comment>
<protein>
    <recommendedName>
        <fullName evidence="1">Endoplasmic reticulum transmembrane protein</fullName>
    </recommendedName>
</protein>
<name>A0A0K9PWU7_ZOSMR</name>
<keyword evidence="1" id="KW-0256">Endoplasmic reticulum</keyword>
<proteinExistence type="inferred from homology"/>
<feature type="coiled-coil region" evidence="2">
    <location>
        <begin position="107"/>
        <end position="208"/>
    </location>
</feature>
<evidence type="ECO:0000256" key="1">
    <source>
        <dbReference type="RuleBase" id="RU367026"/>
    </source>
</evidence>
<keyword evidence="1" id="KW-1133">Transmembrane helix</keyword>
<dbReference type="InterPro" id="IPR008417">
    <property type="entry name" value="BAP29/BAP31"/>
</dbReference>
<gene>
    <name evidence="3" type="ORF">ZOSMA_15G00450</name>
</gene>
<keyword evidence="1" id="KW-0812">Transmembrane</keyword>
<dbReference type="GO" id="GO:0070973">
    <property type="term" value="P:protein localization to endoplasmic reticulum exit site"/>
    <property type="evidence" value="ECO:0000318"/>
    <property type="project" value="GO_Central"/>
</dbReference>
<dbReference type="GO" id="GO:0006888">
    <property type="term" value="P:endoplasmic reticulum to Golgi vesicle-mediated transport"/>
    <property type="evidence" value="ECO:0000318"/>
    <property type="project" value="GO_Central"/>
</dbReference>
<dbReference type="STRING" id="29655.A0A0K9PWU7"/>
<comment type="function">
    <text evidence="1">May play a role in anterograde transport of membrane proteins from the endoplasmic reticulum to the Golgi.</text>
</comment>
<dbReference type="Gene3D" id="1.20.5.110">
    <property type="match status" value="1"/>
</dbReference>
<dbReference type="OMA" id="MEMAVIL"/>
<dbReference type="GO" id="GO:0006886">
    <property type="term" value="P:intracellular protein transport"/>
    <property type="evidence" value="ECO:0007669"/>
    <property type="project" value="UniProtKB-UniRule"/>
</dbReference>
<comment type="caution">
    <text evidence="1">Lacks conserved residue(s) required for the propagation of feature annotation.</text>
</comment>
<feature type="transmembrane region" description="Helical" evidence="1">
    <location>
        <begin position="6"/>
        <end position="22"/>
    </location>
</feature>
<dbReference type="Proteomes" id="UP000036987">
    <property type="component" value="Unassembled WGS sequence"/>
</dbReference>
<dbReference type="OrthoDB" id="435607at2759"/>
<dbReference type="AlphaFoldDB" id="A0A0K9PWU7"/>
<keyword evidence="3" id="KW-0675">Receptor</keyword>
<keyword evidence="1" id="KW-0931">ER-Golgi transport</keyword>
<comment type="caution">
    <text evidence="3">The sequence shown here is derived from an EMBL/GenBank/DDBJ whole genome shotgun (WGS) entry which is preliminary data.</text>
</comment>
<evidence type="ECO:0000256" key="2">
    <source>
        <dbReference type="SAM" id="Coils"/>
    </source>
</evidence>
<feature type="transmembrane region" description="Helical" evidence="1">
    <location>
        <begin position="43"/>
        <end position="61"/>
    </location>
</feature>
<organism evidence="3 4">
    <name type="scientific">Zostera marina</name>
    <name type="common">Eelgrass</name>
    <dbReference type="NCBI Taxonomy" id="29655"/>
    <lineage>
        <taxon>Eukaryota</taxon>
        <taxon>Viridiplantae</taxon>
        <taxon>Streptophyta</taxon>
        <taxon>Embryophyta</taxon>
        <taxon>Tracheophyta</taxon>
        <taxon>Spermatophyta</taxon>
        <taxon>Magnoliopsida</taxon>
        <taxon>Liliopsida</taxon>
        <taxon>Zosteraceae</taxon>
        <taxon>Zostera</taxon>
    </lineage>
</organism>
<sequence>MIQLLFSVLTVEASVVVLLLVKTPIRKLVTLGLDRLKRGRGPVMVKTLAGALFVMFGSSLYSMQKIGTRSDDIGSLSATDQVLWSRHLLEASLMGYSLFLSLIIDRLHHYIKELRSMKKSKEALTKQNKTLEESNADKLNSKNRKISKMEERIAQLESELNGKSKDAELAETNVMNLKVKSQALHKEYDHLMDENQSVKDQMRSIEQTLSDSNGKHST</sequence>
<dbReference type="PANTHER" id="PTHR12701:SF18">
    <property type="entry name" value="ENDOPLASMIC RETICULUM TRANSMEMBRANE PROTEIN"/>
    <property type="match status" value="1"/>
</dbReference>
<comment type="similarity">
    <text evidence="1">Belongs to the BCAP29/BCAP31 family.</text>
</comment>
<dbReference type="EMBL" id="LFYR01000620">
    <property type="protein sequence ID" value="KMZ72707.1"/>
    <property type="molecule type" value="Genomic_DNA"/>
</dbReference>
<dbReference type="PANTHER" id="PTHR12701">
    <property type="entry name" value="BCR-ASSOCIATED PROTEIN, BAP"/>
    <property type="match status" value="1"/>
</dbReference>
<accession>A0A0K9PWU7</accession>
<keyword evidence="1" id="KW-0472">Membrane</keyword>
<keyword evidence="2" id="KW-0175">Coiled coil</keyword>